<organism evidence="2 3">
    <name type="scientific">Caldimonas brevitalea</name>
    <dbReference type="NCBI Taxonomy" id="413882"/>
    <lineage>
        <taxon>Bacteria</taxon>
        <taxon>Pseudomonadati</taxon>
        <taxon>Pseudomonadota</taxon>
        <taxon>Betaproteobacteria</taxon>
        <taxon>Burkholderiales</taxon>
        <taxon>Sphaerotilaceae</taxon>
        <taxon>Caldimonas</taxon>
    </lineage>
</organism>
<dbReference type="Proteomes" id="UP000035352">
    <property type="component" value="Chromosome"/>
</dbReference>
<dbReference type="InterPro" id="IPR047610">
    <property type="entry name" value="ImuA_translesion"/>
</dbReference>
<sequence length="284" mass="29794">MPAAPAQPRLSIEALQDQLGPAMWRGDHLAGSGEPTLPTGHAALDRELPGGGWPSRSLTEVLITPGAACEWRLLGPGLPAWLHPGRVLVLVGAPAVPRLQPFAAGLQATGLDSRQLLWLRELAPTEALWAAEQALHCRDSAAVLAWLPVARPEALRRLHAHAQLAQVPLFVFRPARAQQQASAAPLRLRVEPATSPCTLSVRLLKRRGPSRPDPIELPALPPGLAPVVAVKLRAALSRRMPPVVAAVGPAGGASPPAHSPAPSREVSSDAVLVGPRLPAVSEPA</sequence>
<keyword evidence="3" id="KW-1185">Reference proteome</keyword>
<protein>
    <submittedName>
        <fullName evidence="2">RecA/RadA recombinase</fullName>
    </submittedName>
</protein>
<dbReference type="NCBIfam" id="NF033429">
    <property type="entry name" value="ImuA_translesion"/>
    <property type="match status" value="1"/>
</dbReference>
<evidence type="ECO:0000313" key="2">
    <source>
        <dbReference type="EMBL" id="AKJ27837.1"/>
    </source>
</evidence>
<dbReference type="InterPro" id="IPR027417">
    <property type="entry name" value="P-loop_NTPase"/>
</dbReference>
<gene>
    <name evidence="2" type="ORF">AAW51_1146</name>
</gene>
<evidence type="ECO:0000313" key="3">
    <source>
        <dbReference type="Proteomes" id="UP000035352"/>
    </source>
</evidence>
<accession>A0A0G3BEW9</accession>
<evidence type="ECO:0000256" key="1">
    <source>
        <dbReference type="SAM" id="MobiDB-lite"/>
    </source>
</evidence>
<name>A0A0G3BEW9_9BURK</name>
<dbReference type="SUPFAM" id="SSF52540">
    <property type="entry name" value="P-loop containing nucleoside triphosphate hydrolases"/>
    <property type="match status" value="1"/>
</dbReference>
<dbReference type="STRING" id="413882.AAW51_1146"/>
<reference evidence="2 3" key="1">
    <citation type="submission" date="2015-05" db="EMBL/GenBank/DDBJ databases">
        <authorList>
            <person name="Tang B."/>
            <person name="Yu Y."/>
        </authorList>
    </citation>
    <scope>NUCLEOTIDE SEQUENCE [LARGE SCALE GENOMIC DNA]</scope>
    <source>
        <strain evidence="2 3">DSM 7029</strain>
    </source>
</reference>
<proteinExistence type="predicted"/>
<dbReference type="EMBL" id="CP011371">
    <property type="protein sequence ID" value="AKJ27837.1"/>
    <property type="molecule type" value="Genomic_DNA"/>
</dbReference>
<dbReference type="Gene3D" id="3.40.50.300">
    <property type="entry name" value="P-loop containing nucleotide triphosphate hydrolases"/>
    <property type="match status" value="1"/>
</dbReference>
<dbReference type="AlphaFoldDB" id="A0A0G3BEW9"/>
<feature type="region of interest" description="Disordered" evidence="1">
    <location>
        <begin position="246"/>
        <end position="284"/>
    </location>
</feature>
<feature type="compositionally biased region" description="Low complexity" evidence="1">
    <location>
        <begin position="246"/>
        <end position="263"/>
    </location>
</feature>
<dbReference type="KEGG" id="pbh:AAW51_1146"/>